<accession>A0A0C1R5P6</accession>
<keyword evidence="4 6" id="KW-1133">Transmembrane helix</keyword>
<dbReference type="RefSeq" id="WP_039634405.1">
    <property type="nucleotide sequence ID" value="NZ_AYSO01000018.1"/>
</dbReference>
<dbReference type="Proteomes" id="UP000031366">
    <property type="component" value="Unassembled WGS sequence"/>
</dbReference>
<evidence type="ECO:0000256" key="1">
    <source>
        <dbReference type="ARBA" id="ARBA00004236"/>
    </source>
</evidence>
<keyword evidence="3 6" id="KW-0812">Transmembrane</keyword>
<evidence type="ECO:0000256" key="4">
    <source>
        <dbReference type="ARBA" id="ARBA00022989"/>
    </source>
</evidence>
<sequence>MSGKLSLIDALGVSAVAMIIVFAVLVILMYIIKFQSFLLRDKKKKIEPAKEEIFEPVVQEIETIENPEDDLELVAVIMASLSAHLNVPTSGLNIRSIKRINSVNANWQDNTTKFNR</sequence>
<dbReference type="STRING" id="29341.RSJ17_03285"/>
<keyword evidence="5 6" id="KW-0472">Membrane</keyword>
<proteinExistence type="predicted"/>
<comment type="subcellular location">
    <subcellularLocation>
        <location evidence="1">Cell membrane</location>
    </subcellularLocation>
</comment>
<evidence type="ECO:0000256" key="5">
    <source>
        <dbReference type="ARBA" id="ARBA00023136"/>
    </source>
</evidence>
<dbReference type="InterPro" id="IPR005899">
    <property type="entry name" value="Na_pump_deCOase"/>
</dbReference>
<evidence type="ECO:0000313" key="8">
    <source>
        <dbReference type="Proteomes" id="UP000031366"/>
    </source>
</evidence>
<organism evidence="7 8">
    <name type="scientific">Clostridium argentinense CDC 2741</name>
    <dbReference type="NCBI Taxonomy" id="1418104"/>
    <lineage>
        <taxon>Bacteria</taxon>
        <taxon>Bacillati</taxon>
        <taxon>Bacillota</taxon>
        <taxon>Clostridia</taxon>
        <taxon>Eubacteriales</taxon>
        <taxon>Clostridiaceae</taxon>
        <taxon>Clostridium</taxon>
    </lineage>
</organism>
<evidence type="ECO:0000256" key="3">
    <source>
        <dbReference type="ARBA" id="ARBA00022692"/>
    </source>
</evidence>
<keyword evidence="2" id="KW-1003">Cell membrane</keyword>
<dbReference type="GO" id="GO:0015081">
    <property type="term" value="F:sodium ion transmembrane transporter activity"/>
    <property type="evidence" value="ECO:0007669"/>
    <property type="project" value="InterPro"/>
</dbReference>
<evidence type="ECO:0000256" key="6">
    <source>
        <dbReference type="SAM" id="Phobius"/>
    </source>
</evidence>
<protein>
    <submittedName>
        <fullName evidence="7">Oxaloacetate decarboxylase, gamma chain family protein</fullName>
    </submittedName>
</protein>
<dbReference type="OrthoDB" id="1938568at2"/>
<dbReference type="Pfam" id="PF04277">
    <property type="entry name" value="OAD_gamma"/>
    <property type="match status" value="1"/>
</dbReference>
<comment type="caution">
    <text evidence="7">The sequence shown here is derived from an EMBL/GenBank/DDBJ whole genome shotgun (WGS) entry which is preliminary data.</text>
</comment>
<dbReference type="GO" id="GO:0005886">
    <property type="term" value="C:plasma membrane"/>
    <property type="evidence" value="ECO:0007669"/>
    <property type="project" value="UniProtKB-SubCell"/>
</dbReference>
<dbReference type="AlphaFoldDB" id="A0A0C1R5P6"/>
<dbReference type="EMBL" id="AYSO01000018">
    <property type="protein sequence ID" value="KIE45811.1"/>
    <property type="molecule type" value="Genomic_DNA"/>
</dbReference>
<name>A0A0C1R5P6_9CLOT</name>
<evidence type="ECO:0000313" key="7">
    <source>
        <dbReference type="EMBL" id="KIE45811.1"/>
    </source>
</evidence>
<dbReference type="GO" id="GO:0036376">
    <property type="term" value="P:sodium ion export across plasma membrane"/>
    <property type="evidence" value="ECO:0007669"/>
    <property type="project" value="InterPro"/>
</dbReference>
<feature type="transmembrane region" description="Helical" evidence="6">
    <location>
        <begin position="12"/>
        <end position="32"/>
    </location>
</feature>
<reference evidence="7 8" key="1">
    <citation type="journal article" date="2015" name="Infect. Genet. Evol.">
        <title>Genomic sequences of six botulinum neurotoxin-producing strains representing three clostridial species illustrate the mobility and diversity of botulinum neurotoxin genes.</title>
        <authorList>
            <person name="Smith T.J."/>
            <person name="Hill K.K."/>
            <person name="Xie G."/>
            <person name="Foley B.T."/>
            <person name="Williamson C.H."/>
            <person name="Foster J.T."/>
            <person name="Johnson S.L."/>
            <person name="Chertkov O."/>
            <person name="Teshima H."/>
            <person name="Gibbons H.S."/>
            <person name="Johnsky L.A."/>
            <person name="Karavis M.A."/>
            <person name="Smith L.A."/>
        </authorList>
    </citation>
    <scope>NUCLEOTIDE SEQUENCE [LARGE SCALE GENOMIC DNA]</scope>
    <source>
        <strain evidence="7 8">CDC 2741</strain>
    </source>
</reference>
<gene>
    <name evidence="7" type="ORF">U732_2198</name>
</gene>
<evidence type="ECO:0000256" key="2">
    <source>
        <dbReference type="ARBA" id="ARBA00022475"/>
    </source>
</evidence>
<keyword evidence="8" id="KW-1185">Reference proteome</keyword>